<feature type="region of interest" description="Disordered" evidence="1">
    <location>
        <begin position="183"/>
        <end position="210"/>
    </location>
</feature>
<dbReference type="Gene3D" id="3.30.910.20">
    <property type="entry name" value="Skp domain"/>
    <property type="match status" value="1"/>
</dbReference>
<feature type="compositionally biased region" description="Pro residues" evidence="1">
    <location>
        <begin position="201"/>
        <end position="210"/>
    </location>
</feature>
<feature type="signal peptide" evidence="2">
    <location>
        <begin position="1"/>
        <end position="23"/>
    </location>
</feature>
<comment type="caution">
    <text evidence="3">The sequence shown here is derived from an EMBL/GenBank/DDBJ whole genome shotgun (WGS) entry which is preliminary data.</text>
</comment>
<evidence type="ECO:0000256" key="1">
    <source>
        <dbReference type="SAM" id="MobiDB-lite"/>
    </source>
</evidence>
<keyword evidence="2" id="KW-0732">Signal</keyword>
<dbReference type="OrthoDB" id="7507070at2"/>
<dbReference type="SMART" id="SM00935">
    <property type="entry name" value="OmpH"/>
    <property type="match status" value="1"/>
</dbReference>
<dbReference type="SUPFAM" id="SSF111384">
    <property type="entry name" value="OmpH-like"/>
    <property type="match status" value="1"/>
</dbReference>
<evidence type="ECO:0000313" key="4">
    <source>
        <dbReference type="Proteomes" id="UP000298213"/>
    </source>
</evidence>
<accession>A0A4Y8ZY41</accession>
<sequence>MNKFALGAAAAALSLGMSGAALAQRNNNNAPQILIVDIARVSSECTACRAASTQLQTQATALQQRQQTLGQQLQTAQAPLETAINALNGKQPDAALQSRITAFETQRNTAAQEIQRTSQQLQSTEIHVNQQISTRLRTVLEQIRAQRNATVVVAAGTTWAFNPSADVTNDALNLLNQQLPSVSVTPLPQQQQPAPAANPAQPQPQRPQGR</sequence>
<protein>
    <submittedName>
        <fullName evidence="3">OmpH family outer membrane protein</fullName>
    </submittedName>
</protein>
<dbReference type="Proteomes" id="UP000298213">
    <property type="component" value="Unassembled WGS sequence"/>
</dbReference>
<keyword evidence="4" id="KW-1185">Reference proteome</keyword>
<dbReference type="EMBL" id="SPDV01000001">
    <property type="protein sequence ID" value="TFI60215.1"/>
    <property type="molecule type" value="Genomic_DNA"/>
</dbReference>
<gene>
    <name evidence="3" type="ORF">E2493_00435</name>
</gene>
<dbReference type="InterPro" id="IPR005632">
    <property type="entry name" value="Chaperone_Skp"/>
</dbReference>
<dbReference type="InterPro" id="IPR024930">
    <property type="entry name" value="Skp_dom_sf"/>
</dbReference>
<name>A0A4Y8ZY41_9SPHN</name>
<dbReference type="GO" id="GO:0051082">
    <property type="term" value="F:unfolded protein binding"/>
    <property type="evidence" value="ECO:0007669"/>
    <property type="project" value="InterPro"/>
</dbReference>
<proteinExistence type="predicted"/>
<evidence type="ECO:0000256" key="2">
    <source>
        <dbReference type="SAM" id="SignalP"/>
    </source>
</evidence>
<organism evidence="3 4">
    <name type="scientific">Sphingomonas parva</name>
    <dbReference type="NCBI Taxonomy" id="2555898"/>
    <lineage>
        <taxon>Bacteria</taxon>
        <taxon>Pseudomonadati</taxon>
        <taxon>Pseudomonadota</taxon>
        <taxon>Alphaproteobacteria</taxon>
        <taxon>Sphingomonadales</taxon>
        <taxon>Sphingomonadaceae</taxon>
        <taxon>Sphingomonas</taxon>
    </lineage>
</organism>
<feature type="chain" id="PRO_5021262890" evidence="2">
    <location>
        <begin position="24"/>
        <end position="210"/>
    </location>
</feature>
<reference evidence="3 4" key="1">
    <citation type="submission" date="2019-03" db="EMBL/GenBank/DDBJ databases">
        <title>Genome sequence of Sphingomonas sp. 17J27-24.</title>
        <authorList>
            <person name="Kim M."/>
            <person name="Maeng S."/>
            <person name="Sathiyaraj S."/>
        </authorList>
    </citation>
    <scope>NUCLEOTIDE SEQUENCE [LARGE SCALE GENOMIC DNA]</scope>
    <source>
        <strain evidence="3 4">17J27-24</strain>
    </source>
</reference>
<evidence type="ECO:0000313" key="3">
    <source>
        <dbReference type="EMBL" id="TFI60215.1"/>
    </source>
</evidence>
<dbReference type="AlphaFoldDB" id="A0A4Y8ZY41"/>
<feature type="compositionally biased region" description="Low complexity" evidence="1">
    <location>
        <begin position="186"/>
        <end position="200"/>
    </location>
</feature>
<dbReference type="Pfam" id="PF03938">
    <property type="entry name" value="OmpH"/>
    <property type="match status" value="1"/>
</dbReference>